<evidence type="ECO:0000313" key="2">
    <source>
        <dbReference type="EMBL" id="KAK1380934.1"/>
    </source>
</evidence>
<keyword evidence="3" id="KW-1185">Reference proteome</keyword>
<reference evidence="2" key="1">
    <citation type="submission" date="2023-02" db="EMBL/GenBank/DDBJ databases">
        <title>Genome of toxic invasive species Heracleum sosnowskyi carries increased number of genes despite the absence of recent whole-genome duplications.</title>
        <authorList>
            <person name="Schelkunov M."/>
            <person name="Shtratnikova V."/>
            <person name="Makarenko M."/>
            <person name="Klepikova A."/>
            <person name="Omelchenko D."/>
            <person name="Novikova G."/>
            <person name="Obukhova E."/>
            <person name="Bogdanov V."/>
            <person name="Penin A."/>
            <person name="Logacheva M."/>
        </authorList>
    </citation>
    <scope>NUCLEOTIDE SEQUENCE</scope>
    <source>
        <strain evidence="2">Hsosn_3</strain>
        <tissue evidence="2">Leaf</tissue>
    </source>
</reference>
<evidence type="ECO:0000313" key="3">
    <source>
        <dbReference type="Proteomes" id="UP001237642"/>
    </source>
</evidence>
<dbReference type="AlphaFoldDB" id="A0AAD8I889"/>
<comment type="caution">
    <text evidence="2">The sequence shown here is derived from an EMBL/GenBank/DDBJ whole genome shotgun (WGS) entry which is preliminary data.</text>
</comment>
<evidence type="ECO:0000256" key="1">
    <source>
        <dbReference type="SAM" id="MobiDB-lite"/>
    </source>
</evidence>
<feature type="region of interest" description="Disordered" evidence="1">
    <location>
        <begin position="74"/>
        <end position="116"/>
    </location>
</feature>
<dbReference type="Pfam" id="PF03004">
    <property type="entry name" value="Transposase_24"/>
    <property type="match status" value="1"/>
</dbReference>
<name>A0AAD8I889_9APIA</name>
<gene>
    <name evidence="2" type="ORF">POM88_027678</name>
</gene>
<reference evidence="2" key="2">
    <citation type="submission" date="2023-05" db="EMBL/GenBank/DDBJ databases">
        <authorList>
            <person name="Schelkunov M.I."/>
        </authorList>
    </citation>
    <scope>NUCLEOTIDE SEQUENCE</scope>
    <source>
        <strain evidence="2">Hsosn_3</strain>
        <tissue evidence="2">Leaf</tissue>
    </source>
</reference>
<feature type="compositionally biased region" description="Polar residues" evidence="1">
    <location>
        <begin position="74"/>
        <end position="84"/>
    </location>
</feature>
<accession>A0AAD8I889</accession>
<dbReference type="Proteomes" id="UP001237642">
    <property type="component" value="Unassembled WGS sequence"/>
</dbReference>
<dbReference type="InterPro" id="IPR004252">
    <property type="entry name" value="Probable_transposase_24"/>
</dbReference>
<proteinExistence type="predicted"/>
<organism evidence="2 3">
    <name type="scientific">Heracleum sosnowskyi</name>
    <dbReference type="NCBI Taxonomy" id="360622"/>
    <lineage>
        <taxon>Eukaryota</taxon>
        <taxon>Viridiplantae</taxon>
        <taxon>Streptophyta</taxon>
        <taxon>Embryophyta</taxon>
        <taxon>Tracheophyta</taxon>
        <taxon>Spermatophyta</taxon>
        <taxon>Magnoliopsida</taxon>
        <taxon>eudicotyledons</taxon>
        <taxon>Gunneridae</taxon>
        <taxon>Pentapetalae</taxon>
        <taxon>asterids</taxon>
        <taxon>campanulids</taxon>
        <taxon>Apiales</taxon>
        <taxon>Apiaceae</taxon>
        <taxon>Apioideae</taxon>
        <taxon>apioid superclade</taxon>
        <taxon>Tordylieae</taxon>
        <taxon>Tordyliinae</taxon>
        <taxon>Heracleum</taxon>
    </lineage>
</organism>
<dbReference type="EMBL" id="JAUIZM010000006">
    <property type="protein sequence ID" value="KAK1380934.1"/>
    <property type="molecule type" value="Genomic_DNA"/>
</dbReference>
<protein>
    <submittedName>
        <fullName evidence="2">Uncharacterized protein</fullName>
    </submittedName>
</protein>
<feature type="compositionally biased region" description="Low complexity" evidence="1">
    <location>
        <begin position="107"/>
        <end position="116"/>
    </location>
</feature>
<sequence>MVAREALRHHTRHILCNQWFRVKNIIDRQGGSYIDYIPSYINEVVWKSLCDYWASPTFQRRSGVARIARQHVTPHTSGGISFSRRSWGKMIVPDDQPSSSDSDDDQPQSFPSSNVV</sequence>